<evidence type="ECO:0000256" key="12">
    <source>
        <dbReference type="PROSITE-ProRule" id="PRU00433"/>
    </source>
</evidence>
<evidence type="ECO:0000313" key="15">
    <source>
        <dbReference type="Proteomes" id="UP000515151"/>
    </source>
</evidence>
<evidence type="ECO:0000256" key="8">
    <source>
        <dbReference type="ARBA" id="ARBA00023078"/>
    </source>
</evidence>
<keyword evidence="5 12" id="KW-0479">Metal-binding</keyword>
<accession>A0A6P8DX18</accession>
<keyword evidence="4 12" id="KW-0349">Heme</keyword>
<dbReference type="InterPro" id="IPR036909">
    <property type="entry name" value="Cyt_c-like_dom_sf"/>
</dbReference>
<dbReference type="GeneID" id="116209426"/>
<dbReference type="GO" id="GO:0005506">
    <property type="term" value="F:iron ion binding"/>
    <property type="evidence" value="ECO:0007669"/>
    <property type="project" value="InterPro"/>
</dbReference>
<gene>
    <name evidence="16" type="primary">LOC116209426</name>
</gene>
<dbReference type="RefSeq" id="XP_031398919.1">
    <property type="nucleotide sequence ID" value="XM_031543059.1"/>
</dbReference>
<proteinExistence type="inferred from homology"/>
<comment type="similarity">
    <text evidence="2">Belongs to the cytochrome c family. PetJ subfamily.</text>
</comment>
<dbReference type="GO" id="GO:0020037">
    <property type="term" value="F:heme binding"/>
    <property type="evidence" value="ECO:0007669"/>
    <property type="project" value="InterPro"/>
</dbReference>
<evidence type="ECO:0000256" key="2">
    <source>
        <dbReference type="ARBA" id="ARBA00009650"/>
    </source>
</evidence>
<dbReference type="PANTHER" id="PTHR34688">
    <property type="entry name" value="CYTOCHROME C6, CHLOROPLASTIC"/>
    <property type="match status" value="1"/>
</dbReference>
<evidence type="ECO:0000256" key="5">
    <source>
        <dbReference type="ARBA" id="ARBA00022723"/>
    </source>
</evidence>
<evidence type="ECO:0000256" key="9">
    <source>
        <dbReference type="ARBA" id="ARBA00030448"/>
    </source>
</evidence>
<evidence type="ECO:0000256" key="1">
    <source>
        <dbReference type="ARBA" id="ARBA00002347"/>
    </source>
</evidence>
<evidence type="ECO:0000256" key="13">
    <source>
        <dbReference type="SAM" id="MobiDB-lite"/>
    </source>
</evidence>
<organism evidence="15 16">
    <name type="scientific">Punica granatum</name>
    <name type="common">Pomegranate</name>
    <dbReference type="NCBI Taxonomy" id="22663"/>
    <lineage>
        <taxon>Eukaryota</taxon>
        <taxon>Viridiplantae</taxon>
        <taxon>Streptophyta</taxon>
        <taxon>Embryophyta</taxon>
        <taxon>Tracheophyta</taxon>
        <taxon>Spermatophyta</taxon>
        <taxon>Magnoliopsida</taxon>
        <taxon>eudicotyledons</taxon>
        <taxon>Gunneridae</taxon>
        <taxon>Pentapetalae</taxon>
        <taxon>rosids</taxon>
        <taxon>malvids</taxon>
        <taxon>Myrtales</taxon>
        <taxon>Lythraceae</taxon>
        <taxon>Punica</taxon>
    </lineage>
</organism>
<dbReference type="SUPFAM" id="SSF46626">
    <property type="entry name" value="Cytochrome c"/>
    <property type="match status" value="1"/>
</dbReference>
<keyword evidence="15" id="KW-1185">Reference proteome</keyword>
<sequence>MAPSATAVHLGRPLPCRFTAVKSRHLSTPTQPVSRPAPSPASGKWKRDYTSTTNAPPTGAGSSIRGCVRDALPVVRARSSVVHCLASCPNANTAAMQVGVTRKPKLQVELFKALASPLMAAIVALSSLCNPPVSLGQTVDIQRGVALFQRACIGCHDAGGNIIQPGATLFMKDLQRNGVDTEEEIYRITYFGKGRMPGFGENCTPRGQCTFGPRLPEEDIKILAEFVKVQADQGWPNRDIISQD</sequence>
<keyword evidence="3" id="KW-0813">Transport</keyword>
<keyword evidence="6" id="KW-0249">Electron transport</keyword>
<dbReference type="FunFam" id="1.10.760.10:FF:000021">
    <property type="entry name" value="Cytochrome c6, chloroplastic"/>
    <property type="match status" value="1"/>
</dbReference>
<dbReference type="InterPro" id="IPR009056">
    <property type="entry name" value="Cyt_c-like_dom"/>
</dbReference>
<evidence type="ECO:0000256" key="6">
    <source>
        <dbReference type="ARBA" id="ARBA00022982"/>
    </source>
</evidence>
<dbReference type="GO" id="GO:0009055">
    <property type="term" value="F:electron transfer activity"/>
    <property type="evidence" value="ECO:0007669"/>
    <property type="project" value="InterPro"/>
</dbReference>
<reference evidence="15" key="1">
    <citation type="journal article" date="2020" name="Plant Biotechnol. J.">
        <title>The pomegranate (Punica granatum L.) draft genome dissects genetic divergence between soft- and hard-seeded cultivars.</title>
        <authorList>
            <person name="Luo X."/>
            <person name="Li H."/>
            <person name="Wu Z."/>
            <person name="Yao W."/>
            <person name="Zhao P."/>
            <person name="Cao D."/>
            <person name="Yu H."/>
            <person name="Li K."/>
            <person name="Poudel K."/>
            <person name="Zhao D."/>
            <person name="Zhang F."/>
            <person name="Xia X."/>
            <person name="Chen L."/>
            <person name="Wang Q."/>
            <person name="Jing D."/>
            <person name="Cao S."/>
        </authorList>
    </citation>
    <scope>NUCLEOTIDE SEQUENCE [LARGE SCALE GENOMIC DNA]</scope>
    <source>
        <strain evidence="15">cv. Tunisia</strain>
    </source>
</reference>
<comment type="function">
    <text evidence="1">Functions as an electron carrier between membrane-bound cytochrome b6-f and photosystem I in oxygenic photosynthesis.</text>
</comment>
<dbReference type="AlphaFoldDB" id="A0A6P8DX18"/>
<dbReference type="PANTHER" id="PTHR34688:SF2">
    <property type="entry name" value="CYTOCHROME C6, CHLOROPLASTIC"/>
    <property type="match status" value="1"/>
</dbReference>
<evidence type="ECO:0000259" key="14">
    <source>
        <dbReference type="PROSITE" id="PS51007"/>
    </source>
</evidence>
<evidence type="ECO:0000313" key="16">
    <source>
        <dbReference type="RefSeq" id="XP_031398919.1"/>
    </source>
</evidence>
<evidence type="ECO:0000256" key="10">
    <source>
        <dbReference type="ARBA" id="ARBA00031247"/>
    </source>
</evidence>
<feature type="region of interest" description="Disordered" evidence="13">
    <location>
        <begin position="23"/>
        <end position="62"/>
    </location>
</feature>
<evidence type="ECO:0000256" key="3">
    <source>
        <dbReference type="ARBA" id="ARBA00022448"/>
    </source>
</evidence>
<dbReference type="InterPro" id="IPR023655">
    <property type="entry name" value="Cyt_C6"/>
</dbReference>
<evidence type="ECO:0000256" key="11">
    <source>
        <dbReference type="ARBA" id="ARBA00033211"/>
    </source>
</evidence>
<dbReference type="OrthoDB" id="1930491at2759"/>
<dbReference type="Proteomes" id="UP000515151">
    <property type="component" value="Chromosome 5"/>
</dbReference>
<evidence type="ECO:0000256" key="4">
    <source>
        <dbReference type="ARBA" id="ARBA00022617"/>
    </source>
</evidence>
<dbReference type="PROSITE" id="PS51007">
    <property type="entry name" value="CYTC"/>
    <property type="match status" value="1"/>
</dbReference>
<dbReference type="Gene3D" id="1.10.760.10">
    <property type="entry name" value="Cytochrome c-like domain"/>
    <property type="match status" value="1"/>
</dbReference>
<keyword evidence="8" id="KW-0793">Thylakoid</keyword>
<reference evidence="16" key="2">
    <citation type="submission" date="2025-08" db="UniProtKB">
        <authorList>
            <consortium name="RefSeq"/>
        </authorList>
    </citation>
    <scope>IDENTIFICATION</scope>
    <source>
        <tissue evidence="16">Leaf</tissue>
    </source>
</reference>
<dbReference type="Pfam" id="PF13442">
    <property type="entry name" value="Cytochrome_CBB3"/>
    <property type="match status" value="1"/>
</dbReference>
<feature type="domain" description="Cytochrome c" evidence="14">
    <location>
        <begin position="139"/>
        <end position="231"/>
    </location>
</feature>
<protein>
    <recommendedName>
        <fullName evidence="11">Cytochrome c-553</fullName>
    </recommendedName>
    <alternativeName>
        <fullName evidence="10">Cytochrome c553</fullName>
    </alternativeName>
    <alternativeName>
        <fullName evidence="9">Soluble cytochrome f</fullName>
    </alternativeName>
</protein>
<evidence type="ECO:0000256" key="7">
    <source>
        <dbReference type="ARBA" id="ARBA00023004"/>
    </source>
</evidence>
<name>A0A6P8DX18_PUNGR</name>
<keyword evidence="7 12" id="KW-0408">Iron</keyword>